<dbReference type="PROSITE" id="PS51371">
    <property type="entry name" value="CBS"/>
    <property type="match status" value="2"/>
</dbReference>
<gene>
    <name evidence="13" type="ORF">DS745_08370</name>
</gene>
<evidence type="ECO:0000256" key="1">
    <source>
        <dbReference type="ARBA" id="ARBA00004141"/>
    </source>
</evidence>
<dbReference type="InterPro" id="IPR005170">
    <property type="entry name" value="Transptr-assoc_dom"/>
</dbReference>
<evidence type="ECO:0000256" key="8">
    <source>
        <dbReference type="PROSITE-ProRule" id="PRU00703"/>
    </source>
</evidence>
<keyword evidence="14" id="KW-1185">Reference proteome</keyword>
<evidence type="ECO:0000259" key="11">
    <source>
        <dbReference type="PROSITE" id="PS51371"/>
    </source>
</evidence>
<dbReference type="GO" id="GO:0016020">
    <property type="term" value="C:membrane"/>
    <property type="evidence" value="ECO:0007669"/>
    <property type="project" value="UniProtKB-SubCell"/>
</dbReference>
<evidence type="ECO:0000256" key="3">
    <source>
        <dbReference type="ARBA" id="ARBA00022692"/>
    </source>
</evidence>
<organism evidence="13 14">
    <name type="scientific">Anaerobacillus alkaliphilus</name>
    <dbReference type="NCBI Taxonomy" id="1548597"/>
    <lineage>
        <taxon>Bacteria</taxon>
        <taxon>Bacillati</taxon>
        <taxon>Bacillota</taxon>
        <taxon>Bacilli</taxon>
        <taxon>Bacillales</taxon>
        <taxon>Bacillaceae</taxon>
        <taxon>Anaerobacillus</taxon>
    </lineage>
</organism>
<keyword evidence="6 8" id="KW-0129">CBS domain</keyword>
<keyword evidence="7 9" id="KW-0472">Membrane</keyword>
<evidence type="ECO:0000256" key="4">
    <source>
        <dbReference type="ARBA" id="ARBA00022737"/>
    </source>
</evidence>
<dbReference type="Pfam" id="PF01595">
    <property type="entry name" value="CNNM"/>
    <property type="match status" value="1"/>
</dbReference>
<sequence>MDSIPYDSILILGALLLLSGYFSASETAITSVNKVRLRNQAEGNNVKAKRSLKMAENFDQSLSTILIGNNVVNIAMATIATKIATDLFGNNGSTLFVTTLVITILVLIFGEILPKSLAKQFAEKYLLAISSSLGIVMRVFYPITWLFVKLRVGVSKILGSTNDEPTVTDEDVKALVEIGEEEGTFLTQEKELLHNAIEFDDIVVKDILTPRPDVIAVSADLTIDQIKDIFIQEKYSRMPVYEGTIDNVIGIISHREFFERYVEEQGRFDLSVILRKPYFVISSVKISNLLKELQKNKVHLAVVLDEYGGTSGIISIEDILEEIVGEIWDEHDENEIFYETMSDGKIRLNGRTPIETFCEVLNISEIETSANTLSGWVSENLGYLPKKGETMFFGNLQIYIEDVRNRRIQKLTVEIQESSVDQENYQNAI</sequence>
<dbReference type="RefSeq" id="WP_129077806.1">
    <property type="nucleotide sequence ID" value="NZ_QOUX01000027.1"/>
</dbReference>
<dbReference type="AlphaFoldDB" id="A0A4Q0VVJ2"/>
<evidence type="ECO:0000256" key="2">
    <source>
        <dbReference type="ARBA" id="ARBA00006337"/>
    </source>
</evidence>
<dbReference type="PANTHER" id="PTHR22777:SF17">
    <property type="entry name" value="UPF0053 PROTEIN SLL0260"/>
    <property type="match status" value="1"/>
</dbReference>
<dbReference type="Gene3D" id="3.30.465.10">
    <property type="match status" value="1"/>
</dbReference>
<evidence type="ECO:0000256" key="6">
    <source>
        <dbReference type="ARBA" id="ARBA00023122"/>
    </source>
</evidence>
<dbReference type="InterPro" id="IPR016169">
    <property type="entry name" value="FAD-bd_PCMH_sub2"/>
</dbReference>
<evidence type="ECO:0000313" key="14">
    <source>
        <dbReference type="Proteomes" id="UP000290649"/>
    </source>
</evidence>
<dbReference type="OrthoDB" id="9798188at2"/>
<feature type="domain" description="CNNM transmembrane" evidence="12">
    <location>
        <begin position="1"/>
        <end position="189"/>
    </location>
</feature>
<dbReference type="SMART" id="SM01091">
    <property type="entry name" value="CorC_HlyC"/>
    <property type="match status" value="1"/>
</dbReference>
<dbReference type="InterPro" id="IPR002550">
    <property type="entry name" value="CNNM"/>
</dbReference>
<dbReference type="InterPro" id="IPR000644">
    <property type="entry name" value="CBS_dom"/>
</dbReference>
<dbReference type="Proteomes" id="UP000290649">
    <property type="component" value="Unassembled WGS sequence"/>
</dbReference>
<dbReference type="Pfam" id="PF00571">
    <property type="entry name" value="CBS"/>
    <property type="match status" value="2"/>
</dbReference>
<evidence type="ECO:0000313" key="13">
    <source>
        <dbReference type="EMBL" id="RXJ02093.1"/>
    </source>
</evidence>
<evidence type="ECO:0000256" key="10">
    <source>
        <dbReference type="SAM" id="Phobius"/>
    </source>
</evidence>
<feature type="transmembrane region" description="Helical" evidence="10">
    <location>
        <begin position="125"/>
        <end position="148"/>
    </location>
</feature>
<feature type="domain" description="CBS" evidence="11">
    <location>
        <begin position="273"/>
        <end position="333"/>
    </location>
</feature>
<evidence type="ECO:0000256" key="7">
    <source>
        <dbReference type="ARBA" id="ARBA00023136"/>
    </source>
</evidence>
<dbReference type="GO" id="GO:0050660">
    <property type="term" value="F:flavin adenine dinucleotide binding"/>
    <property type="evidence" value="ECO:0007669"/>
    <property type="project" value="InterPro"/>
</dbReference>
<keyword evidence="3 9" id="KW-0812">Transmembrane</keyword>
<dbReference type="SUPFAM" id="SSF54631">
    <property type="entry name" value="CBS-domain pair"/>
    <property type="match status" value="1"/>
</dbReference>
<keyword evidence="5 9" id="KW-1133">Transmembrane helix</keyword>
<comment type="similarity">
    <text evidence="2">Belongs to the UPF0053 family.</text>
</comment>
<dbReference type="FunFam" id="3.10.580.10:FF:000002">
    <property type="entry name" value="Magnesium/cobalt efflux protein CorC"/>
    <property type="match status" value="1"/>
</dbReference>
<dbReference type="PANTHER" id="PTHR22777">
    <property type="entry name" value="HEMOLYSIN-RELATED"/>
    <property type="match status" value="1"/>
</dbReference>
<dbReference type="CDD" id="cd04590">
    <property type="entry name" value="CBS_pair_CorC_HlyC_assoc"/>
    <property type="match status" value="1"/>
</dbReference>
<feature type="domain" description="CBS" evidence="11">
    <location>
        <begin position="208"/>
        <end position="270"/>
    </location>
</feature>
<dbReference type="Gene3D" id="3.10.580.10">
    <property type="entry name" value="CBS-domain"/>
    <property type="match status" value="1"/>
</dbReference>
<keyword evidence="4" id="KW-0677">Repeat</keyword>
<dbReference type="Pfam" id="PF03471">
    <property type="entry name" value="CorC_HlyC"/>
    <property type="match status" value="1"/>
</dbReference>
<accession>A0A4Q0VVJ2</accession>
<comment type="subcellular location">
    <subcellularLocation>
        <location evidence="1">Membrane</location>
        <topology evidence="1">Multi-pass membrane protein</topology>
    </subcellularLocation>
</comment>
<reference evidence="13 14" key="1">
    <citation type="journal article" date="2019" name="Int. J. Syst. Evol. Microbiol.">
        <title>Anaerobacillus alkaliphilus sp. nov., a novel alkaliphilic and moderately halophilic bacterium.</title>
        <authorList>
            <person name="Borsodi A.K."/>
            <person name="Aszalos J.M."/>
            <person name="Bihari P."/>
            <person name="Nagy I."/>
            <person name="Schumann P."/>
            <person name="Sproer C."/>
            <person name="Kovacs A.L."/>
            <person name="Boka K."/>
            <person name="Dobosy P."/>
            <person name="Ovari M."/>
            <person name="Szili-Kovacs T."/>
            <person name="Toth E."/>
        </authorList>
    </citation>
    <scope>NUCLEOTIDE SEQUENCE [LARGE SCALE GENOMIC DNA]</scope>
    <source>
        <strain evidence="13 14">B16-10</strain>
    </source>
</reference>
<dbReference type="InterPro" id="IPR046342">
    <property type="entry name" value="CBS_dom_sf"/>
</dbReference>
<dbReference type="EMBL" id="QOUX01000027">
    <property type="protein sequence ID" value="RXJ02093.1"/>
    <property type="molecule type" value="Genomic_DNA"/>
</dbReference>
<dbReference type="InterPro" id="IPR044751">
    <property type="entry name" value="Ion_transp-like_CBS"/>
</dbReference>
<dbReference type="SUPFAM" id="SSF56176">
    <property type="entry name" value="FAD-binding/transporter-associated domain-like"/>
    <property type="match status" value="1"/>
</dbReference>
<protein>
    <submittedName>
        <fullName evidence="13">HlyC/CorC family transporter</fullName>
    </submittedName>
</protein>
<comment type="caution">
    <text evidence="13">The sequence shown here is derived from an EMBL/GenBank/DDBJ whole genome shotgun (WGS) entry which is preliminary data.</text>
</comment>
<name>A0A4Q0VVJ2_9BACI</name>
<dbReference type="PROSITE" id="PS51846">
    <property type="entry name" value="CNNM"/>
    <property type="match status" value="1"/>
</dbReference>
<proteinExistence type="inferred from homology"/>
<dbReference type="InterPro" id="IPR036318">
    <property type="entry name" value="FAD-bd_PCMH-like_sf"/>
</dbReference>
<evidence type="ECO:0000259" key="12">
    <source>
        <dbReference type="PROSITE" id="PS51846"/>
    </source>
</evidence>
<evidence type="ECO:0000256" key="5">
    <source>
        <dbReference type="ARBA" id="ARBA00022989"/>
    </source>
</evidence>
<evidence type="ECO:0000256" key="9">
    <source>
        <dbReference type="PROSITE-ProRule" id="PRU01193"/>
    </source>
</evidence>
<feature type="transmembrane region" description="Helical" evidence="10">
    <location>
        <begin position="95"/>
        <end position="113"/>
    </location>
</feature>